<dbReference type="HOGENOM" id="CLU_035509_11_3_1"/>
<feature type="transmembrane region" description="Helical" evidence="2">
    <location>
        <begin position="121"/>
        <end position="140"/>
    </location>
</feature>
<keyword evidence="2" id="KW-0472">Membrane</keyword>
<gene>
    <name evidence="4" type="ORF">HYDPIDRAFT_101013</name>
</gene>
<proteinExistence type="predicted"/>
<feature type="compositionally biased region" description="Polar residues" evidence="1">
    <location>
        <begin position="264"/>
        <end position="282"/>
    </location>
</feature>
<feature type="compositionally biased region" description="Low complexity" evidence="1">
    <location>
        <begin position="250"/>
        <end position="263"/>
    </location>
</feature>
<feature type="non-terminal residue" evidence="4">
    <location>
        <position position="1"/>
    </location>
</feature>
<dbReference type="InterPro" id="IPR045340">
    <property type="entry name" value="DUF6533"/>
</dbReference>
<dbReference type="EMBL" id="KN839892">
    <property type="protein sequence ID" value="KIJ59293.1"/>
    <property type="molecule type" value="Genomic_DNA"/>
</dbReference>
<sequence>IFDYVITIEDEVRWVWGRSWNATRVVFTISRYLPFVGMGLTAYVSISLITGISGGYMATLSYSYLLLVLRTYAFWQRDKRLLYGLLSYGVVRASYSGRYANSGSSQDITFGCWMIASRNSVLVYALLLAFEFTILGLTAYKRFHDYRGIRTSIVYTTYRDGMFYIICIILITLANVIVDFAYPVSPRSALSAWHDLLNIRADSIQRPISLHSVLASRIMFNLRRSTRSVQQDGTTRTAMPMSTMEYHEPSQSSGSEGTSSLGSNCQPDTEWQDSITQKIRYR</sequence>
<feature type="transmembrane region" description="Helical" evidence="2">
    <location>
        <begin position="42"/>
        <end position="69"/>
    </location>
</feature>
<protein>
    <recommendedName>
        <fullName evidence="3">DUF6533 domain-containing protein</fullName>
    </recommendedName>
</protein>
<dbReference type="Proteomes" id="UP000053820">
    <property type="component" value="Unassembled WGS sequence"/>
</dbReference>
<dbReference type="AlphaFoldDB" id="A0A0C9W0C6"/>
<feature type="domain" description="DUF6533" evidence="3">
    <location>
        <begin position="1"/>
        <end position="36"/>
    </location>
</feature>
<organism evidence="4 5">
    <name type="scientific">Hydnomerulius pinastri MD-312</name>
    <dbReference type="NCBI Taxonomy" id="994086"/>
    <lineage>
        <taxon>Eukaryota</taxon>
        <taxon>Fungi</taxon>
        <taxon>Dikarya</taxon>
        <taxon>Basidiomycota</taxon>
        <taxon>Agaricomycotina</taxon>
        <taxon>Agaricomycetes</taxon>
        <taxon>Agaricomycetidae</taxon>
        <taxon>Boletales</taxon>
        <taxon>Boletales incertae sedis</taxon>
        <taxon>Leucogyrophana</taxon>
    </lineage>
</organism>
<dbReference type="Pfam" id="PF20151">
    <property type="entry name" value="DUF6533"/>
    <property type="match status" value="1"/>
</dbReference>
<keyword evidence="2" id="KW-1133">Transmembrane helix</keyword>
<evidence type="ECO:0000259" key="3">
    <source>
        <dbReference type="Pfam" id="PF20151"/>
    </source>
</evidence>
<feature type="transmembrane region" description="Helical" evidence="2">
    <location>
        <begin position="81"/>
        <end position="101"/>
    </location>
</feature>
<keyword evidence="5" id="KW-1185">Reference proteome</keyword>
<name>A0A0C9W0C6_9AGAM</name>
<feature type="transmembrane region" description="Helical" evidence="2">
    <location>
        <begin position="161"/>
        <end position="182"/>
    </location>
</feature>
<keyword evidence="2" id="KW-0812">Transmembrane</keyword>
<evidence type="ECO:0000313" key="5">
    <source>
        <dbReference type="Proteomes" id="UP000053820"/>
    </source>
</evidence>
<reference evidence="4 5" key="1">
    <citation type="submission" date="2014-04" db="EMBL/GenBank/DDBJ databases">
        <title>Evolutionary Origins and Diversification of the Mycorrhizal Mutualists.</title>
        <authorList>
            <consortium name="DOE Joint Genome Institute"/>
            <consortium name="Mycorrhizal Genomics Consortium"/>
            <person name="Kohler A."/>
            <person name="Kuo A."/>
            <person name="Nagy L.G."/>
            <person name="Floudas D."/>
            <person name="Copeland A."/>
            <person name="Barry K.W."/>
            <person name="Cichocki N."/>
            <person name="Veneault-Fourrey C."/>
            <person name="LaButti K."/>
            <person name="Lindquist E.A."/>
            <person name="Lipzen A."/>
            <person name="Lundell T."/>
            <person name="Morin E."/>
            <person name="Murat C."/>
            <person name="Riley R."/>
            <person name="Ohm R."/>
            <person name="Sun H."/>
            <person name="Tunlid A."/>
            <person name="Henrissat B."/>
            <person name="Grigoriev I.V."/>
            <person name="Hibbett D.S."/>
            <person name="Martin F."/>
        </authorList>
    </citation>
    <scope>NUCLEOTIDE SEQUENCE [LARGE SCALE GENOMIC DNA]</scope>
    <source>
        <strain evidence="4 5">MD-312</strain>
    </source>
</reference>
<accession>A0A0C9W0C6</accession>
<feature type="compositionally biased region" description="Polar residues" evidence="1">
    <location>
        <begin position="227"/>
        <end position="237"/>
    </location>
</feature>
<evidence type="ECO:0000256" key="1">
    <source>
        <dbReference type="SAM" id="MobiDB-lite"/>
    </source>
</evidence>
<dbReference type="OrthoDB" id="3350812at2759"/>
<evidence type="ECO:0000313" key="4">
    <source>
        <dbReference type="EMBL" id="KIJ59293.1"/>
    </source>
</evidence>
<evidence type="ECO:0000256" key="2">
    <source>
        <dbReference type="SAM" id="Phobius"/>
    </source>
</evidence>
<feature type="region of interest" description="Disordered" evidence="1">
    <location>
        <begin position="226"/>
        <end position="282"/>
    </location>
</feature>